<keyword evidence="2" id="KW-1185">Reference proteome</keyword>
<reference evidence="1" key="1">
    <citation type="submission" date="2023-06" db="EMBL/GenBank/DDBJ databases">
        <title>SYSU T00b26.</title>
        <authorList>
            <person name="Gao L."/>
            <person name="Fang B.-Z."/>
            <person name="Li W.-J."/>
        </authorList>
    </citation>
    <scope>NUCLEOTIDE SEQUENCE</scope>
    <source>
        <strain evidence="1">SYSU T00b26</strain>
    </source>
</reference>
<evidence type="ECO:0000313" key="1">
    <source>
        <dbReference type="EMBL" id="MDN4472032.1"/>
    </source>
</evidence>
<name>A0ABT8FYY9_9MICO</name>
<accession>A0ABT8FYY9</accession>
<sequence>MVRPPVHAAPRRRRWGWWLVAGFLFVLFAWAGLLGWDAWQARAEAETLQASAARAQEAVSARDVVTLRAEVETLSVAANGFADHTQGPQWWLAAQIPWVQDQVRPLQAAGVAVRALADEALTPLSQLEDLDALANPEFTDGRIDPFLMEPYRPTLEQVQSVLRDQIDALDAVDTSGSVAVVGEAFGDLTGQLDDLVALVDDATTLSQLLPGMLGGEGPRTYAVMLQNNAEPRASGGIPGAVIMVTIDDGRPLMGEYYSAGELNIPREPIEGATQEEIDAFGEAIALYAQDVNFTPQFPRAAQLMSEFVERETGQAPDGVVSLDPVALGYMLGDAPAQEVAGIEVSGANLAEVMLNRAYFEFEDPSEQDAFFAATAGALFSEVLAGGSSAVDGLARALDESRFSVWSSVPEEQSLLQPTPAGGDQLRDGVWSGVFVNDGSGSKIGYYVDVTAGAEVSMCVSDGRVAEGTLTVNATHSFDGEVAELPDYIAGVGNWVPEGDFGANFSLIVPDGYRVLSVMADGDVVGYSPAVVAGRDLVIVPVALSPGEAIEITMTVMPESPFFTLGDVFVTPGSKPVLNFVGVDSRSTDC</sequence>
<comment type="caution">
    <text evidence="1">The sequence shown here is derived from an EMBL/GenBank/DDBJ whole genome shotgun (WGS) entry which is preliminary data.</text>
</comment>
<evidence type="ECO:0000313" key="2">
    <source>
        <dbReference type="Proteomes" id="UP001172738"/>
    </source>
</evidence>
<dbReference type="RefSeq" id="WP_301126285.1">
    <property type="nucleotide sequence ID" value="NZ_JAUHPV010000002.1"/>
</dbReference>
<dbReference type="Proteomes" id="UP001172738">
    <property type="component" value="Unassembled WGS sequence"/>
</dbReference>
<organism evidence="1 2">
    <name type="scientific">Demequina zhanjiangensis</name>
    <dbReference type="NCBI Taxonomy" id="3051659"/>
    <lineage>
        <taxon>Bacteria</taxon>
        <taxon>Bacillati</taxon>
        <taxon>Actinomycetota</taxon>
        <taxon>Actinomycetes</taxon>
        <taxon>Micrococcales</taxon>
        <taxon>Demequinaceae</taxon>
        <taxon>Demequina</taxon>
    </lineage>
</organism>
<gene>
    <name evidence="1" type="ORF">QQX04_03375</name>
</gene>
<dbReference type="Pfam" id="PF13196">
    <property type="entry name" value="DUF4012"/>
    <property type="match status" value="1"/>
</dbReference>
<dbReference type="InterPro" id="IPR025101">
    <property type="entry name" value="DUF4012"/>
</dbReference>
<proteinExistence type="predicted"/>
<protein>
    <submittedName>
        <fullName evidence="1">DUF4012 domain-containing protein</fullName>
    </submittedName>
</protein>
<dbReference type="EMBL" id="JAUHPV010000002">
    <property type="protein sequence ID" value="MDN4472032.1"/>
    <property type="molecule type" value="Genomic_DNA"/>
</dbReference>